<dbReference type="PANTHER" id="PTHR13720">
    <property type="entry name" value="WD-40 REPEAT PROTEIN"/>
    <property type="match status" value="1"/>
</dbReference>
<evidence type="ECO:0000259" key="6">
    <source>
        <dbReference type="Pfam" id="PF23409"/>
    </source>
</evidence>
<feature type="compositionally biased region" description="Basic residues" evidence="3">
    <location>
        <begin position="108"/>
        <end position="120"/>
    </location>
</feature>
<keyword evidence="2" id="KW-0677">Repeat</keyword>
<dbReference type="EMBL" id="MRZV01000518">
    <property type="protein sequence ID" value="PIK48522.1"/>
    <property type="molecule type" value="Genomic_DNA"/>
</dbReference>
<gene>
    <name evidence="7" type="ORF">BSL78_14624</name>
</gene>
<feature type="domain" description="DUF5580" evidence="5">
    <location>
        <begin position="7"/>
        <end position="78"/>
    </location>
</feature>
<dbReference type="PANTHER" id="PTHR13720:SF58">
    <property type="entry name" value="HELP DOMAIN-CONTAINING PROTEIN"/>
    <property type="match status" value="1"/>
</dbReference>
<evidence type="ECO:0000259" key="4">
    <source>
        <dbReference type="Pfam" id="PF12894"/>
    </source>
</evidence>
<dbReference type="InterPro" id="IPR036322">
    <property type="entry name" value="WD40_repeat_dom_sf"/>
</dbReference>
<dbReference type="InterPro" id="IPR050630">
    <property type="entry name" value="WD_repeat_EMAP"/>
</dbReference>
<protein>
    <submittedName>
        <fullName evidence="7">Uncharacterized protein</fullName>
    </submittedName>
</protein>
<dbReference type="Pfam" id="PF23409">
    <property type="entry name" value="Beta-prop_EML"/>
    <property type="match status" value="1"/>
</dbReference>
<evidence type="ECO:0000256" key="1">
    <source>
        <dbReference type="ARBA" id="ARBA00022574"/>
    </source>
</evidence>
<feature type="domain" description="EML-like first beta-propeller" evidence="6">
    <location>
        <begin position="456"/>
        <end position="645"/>
    </location>
</feature>
<feature type="compositionally biased region" description="Pro residues" evidence="3">
    <location>
        <begin position="131"/>
        <end position="143"/>
    </location>
</feature>
<keyword evidence="8" id="KW-1185">Reference proteome</keyword>
<dbReference type="AlphaFoldDB" id="A0A2G8KKI9"/>
<dbReference type="InterPro" id="IPR055439">
    <property type="entry name" value="Beta-prop_EML_1st"/>
</dbReference>
<dbReference type="Pfam" id="PF20742">
    <property type="entry name" value="DUF5580_M"/>
    <property type="match status" value="1"/>
</dbReference>
<dbReference type="OrthoDB" id="47802at2759"/>
<reference evidence="7 8" key="1">
    <citation type="journal article" date="2017" name="PLoS Biol.">
        <title>The sea cucumber genome provides insights into morphological evolution and visceral regeneration.</title>
        <authorList>
            <person name="Zhang X."/>
            <person name="Sun L."/>
            <person name="Yuan J."/>
            <person name="Sun Y."/>
            <person name="Gao Y."/>
            <person name="Zhang L."/>
            <person name="Li S."/>
            <person name="Dai H."/>
            <person name="Hamel J.F."/>
            <person name="Liu C."/>
            <person name="Yu Y."/>
            <person name="Liu S."/>
            <person name="Lin W."/>
            <person name="Guo K."/>
            <person name="Jin S."/>
            <person name="Xu P."/>
            <person name="Storey K.B."/>
            <person name="Huan P."/>
            <person name="Zhang T."/>
            <person name="Zhou Y."/>
            <person name="Zhang J."/>
            <person name="Lin C."/>
            <person name="Li X."/>
            <person name="Xing L."/>
            <person name="Huo D."/>
            <person name="Sun M."/>
            <person name="Wang L."/>
            <person name="Mercier A."/>
            <person name="Li F."/>
            <person name="Yang H."/>
            <person name="Xiang J."/>
        </authorList>
    </citation>
    <scope>NUCLEOTIDE SEQUENCE [LARGE SCALE GENOMIC DNA]</scope>
    <source>
        <strain evidence="7">Shaxun</strain>
        <tissue evidence="7">Muscle</tissue>
    </source>
</reference>
<name>A0A2G8KKI9_STIJA</name>
<dbReference type="InterPro" id="IPR049246">
    <property type="entry name" value="DUF5580_M"/>
</dbReference>
<evidence type="ECO:0000313" key="8">
    <source>
        <dbReference type="Proteomes" id="UP000230750"/>
    </source>
</evidence>
<feature type="compositionally biased region" description="Basic and acidic residues" evidence="3">
    <location>
        <begin position="307"/>
        <end position="331"/>
    </location>
</feature>
<sequence>MSSRDHNLNEIRDLCEERDTLHHGILPSRVLRKICEEQRLPVSKPLLGLLLARCDDEKNGQISWTDFVGLLEKAYSDLPEPQGMTKPTKMRPGSGSADNNHLPSIHEKPRKGSGNKRKPAQRVTAKGKPPAGKPQPVSNPPPEDYLSNDEVDPLNASSGSSISKNSSGGESISLSGQFGSDLKEAANGVAESDSVDQNESSDKSKELVNGGGSTSSLPPSGAKNKNEDKSHGKLRPLSGLADKIKAKVNKKTSKKDASKDATTGDSVNNEPKDGVVKEEEQTESQLNGSELQTGATGHTTDGAPRLLQEDEKTPEEKKREGEEQIVGKEESNTSSQELKNEPEPDVVEYKAADKSLRFYKPDAYKGVEEPSQAPSQTLKLDWVYGYQGNDCRNNLYSLATGELVYFSANIVVLYDPLELTQRHYLAHESAVKSVAVHTNGTTVASGQAQAGTAMGFLLAVDASTHPVLSVWDWKNGERLASTTLGTDVVCQVRFQPKDPSVIVSVGKEHLVFWNLDKEGGRLAEKIKPNYERNNKAKYVICVAFRPNGDIVTGDSNGTVYIWPRKSNTISHTLSHIHEGPVFALHFLRGLLLTGGRDGNLFAWTLGSRGAQNLSNNGLDANAGGVRVLAIAGSRIFIGTTMNCIFSLGITPSGPPFDSLTKRLIVTQGHYDEVNGLASLRKEPFHNHFLSVGYDGVIALIDGSGHTHLWRHWMKGINLLCVDAALTSEFLAIGTREASLLLMSYNTSGCEEISKETVPEASPIVCIKFSPDGKHLVAGDEAGTVHVFQILKSGKQLKLCHHCKGHQGSIKSLDWSSDGKFVRSSSSLGEYYVCLWGEGNSSVTAVDVNKEHLLVAGMEDSQLDIHHFPSTQSDLKTSIPVLSGVSNLRFLSNEDRLVSVGGKSCCSLQWTVETEEEQVTSDQQP</sequence>
<dbReference type="SUPFAM" id="SSF50978">
    <property type="entry name" value="WD40 repeat-like"/>
    <property type="match status" value="1"/>
</dbReference>
<accession>A0A2G8KKI9</accession>
<dbReference type="Pfam" id="PF12894">
    <property type="entry name" value="ANAPC4_WD40"/>
    <property type="match status" value="1"/>
</dbReference>
<dbReference type="SMART" id="SM00320">
    <property type="entry name" value="WD40"/>
    <property type="match status" value="7"/>
</dbReference>
<feature type="compositionally biased region" description="Basic and acidic residues" evidence="3">
    <location>
        <begin position="270"/>
        <end position="279"/>
    </location>
</feature>
<evidence type="ECO:0000256" key="3">
    <source>
        <dbReference type="SAM" id="MobiDB-lite"/>
    </source>
</evidence>
<feature type="domain" description="Anaphase-promoting complex subunit 4-like WD40" evidence="4">
    <location>
        <begin position="727"/>
        <end position="816"/>
    </location>
</feature>
<evidence type="ECO:0000259" key="5">
    <source>
        <dbReference type="Pfam" id="PF20742"/>
    </source>
</evidence>
<dbReference type="Pfam" id="PF03451">
    <property type="entry name" value="HELP"/>
    <property type="match status" value="1"/>
</dbReference>
<proteinExistence type="predicted"/>
<dbReference type="Gene3D" id="2.130.10.10">
    <property type="entry name" value="YVTN repeat-like/Quinoprotein amine dehydrogenase"/>
    <property type="match status" value="2"/>
</dbReference>
<dbReference type="SUPFAM" id="SSF117289">
    <property type="entry name" value="Nucleoporin domain"/>
    <property type="match status" value="1"/>
</dbReference>
<dbReference type="STRING" id="307972.A0A2G8KKI9"/>
<keyword evidence="1" id="KW-0853">WD repeat</keyword>
<dbReference type="SUPFAM" id="SSF47473">
    <property type="entry name" value="EF-hand"/>
    <property type="match status" value="1"/>
</dbReference>
<evidence type="ECO:0000313" key="7">
    <source>
        <dbReference type="EMBL" id="PIK48522.1"/>
    </source>
</evidence>
<dbReference type="GO" id="GO:0000226">
    <property type="term" value="P:microtubule cytoskeleton organization"/>
    <property type="evidence" value="ECO:0007669"/>
    <property type="project" value="TreeGrafter"/>
</dbReference>
<dbReference type="InterPro" id="IPR001680">
    <property type="entry name" value="WD40_rpt"/>
</dbReference>
<organism evidence="7 8">
    <name type="scientific">Stichopus japonicus</name>
    <name type="common">Sea cucumber</name>
    <dbReference type="NCBI Taxonomy" id="307972"/>
    <lineage>
        <taxon>Eukaryota</taxon>
        <taxon>Metazoa</taxon>
        <taxon>Echinodermata</taxon>
        <taxon>Eleutherozoa</taxon>
        <taxon>Echinozoa</taxon>
        <taxon>Holothuroidea</taxon>
        <taxon>Aspidochirotacea</taxon>
        <taxon>Aspidochirotida</taxon>
        <taxon>Stichopodidae</taxon>
        <taxon>Apostichopus</taxon>
    </lineage>
</organism>
<dbReference type="InterPro" id="IPR005108">
    <property type="entry name" value="HELP"/>
</dbReference>
<feature type="compositionally biased region" description="Polar residues" evidence="3">
    <location>
        <begin position="283"/>
        <end position="299"/>
    </location>
</feature>
<feature type="compositionally biased region" description="Low complexity" evidence="3">
    <location>
        <begin position="157"/>
        <end position="176"/>
    </location>
</feature>
<dbReference type="InterPro" id="IPR024977">
    <property type="entry name" value="Apc4-like_WD40_dom"/>
</dbReference>
<dbReference type="Proteomes" id="UP000230750">
    <property type="component" value="Unassembled WGS sequence"/>
</dbReference>
<comment type="caution">
    <text evidence="7">The sequence shown here is derived from an EMBL/GenBank/DDBJ whole genome shotgun (WGS) entry which is preliminary data.</text>
</comment>
<dbReference type="GO" id="GO:0072686">
    <property type="term" value="C:mitotic spindle"/>
    <property type="evidence" value="ECO:0007669"/>
    <property type="project" value="TreeGrafter"/>
</dbReference>
<dbReference type="InterPro" id="IPR011992">
    <property type="entry name" value="EF-hand-dom_pair"/>
</dbReference>
<dbReference type="InterPro" id="IPR015943">
    <property type="entry name" value="WD40/YVTN_repeat-like_dom_sf"/>
</dbReference>
<dbReference type="GO" id="GO:0008017">
    <property type="term" value="F:microtubule binding"/>
    <property type="evidence" value="ECO:0007669"/>
    <property type="project" value="TreeGrafter"/>
</dbReference>
<evidence type="ECO:0000256" key="2">
    <source>
        <dbReference type="ARBA" id="ARBA00022737"/>
    </source>
</evidence>
<feature type="region of interest" description="Disordered" evidence="3">
    <location>
        <begin position="77"/>
        <end position="344"/>
    </location>
</feature>